<evidence type="ECO:0000313" key="6">
    <source>
        <dbReference type="EMBL" id="GGA41684.1"/>
    </source>
</evidence>
<dbReference type="InterPro" id="IPR015422">
    <property type="entry name" value="PyrdxlP-dep_Trfase_small"/>
</dbReference>
<feature type="domain" description="Aminotransferase class I/classII large" evidence="5">
    <location>
        <begin position="41"/>
        <end position="426"/>
    </location>
</feature>
<organism evidence="6 7">
    <name type="scientific">Dyella nitratireducens</name>
    <dbReference type="NCBI Taxonomy" id="1849580"/>
    <lineage>
        <taxon>Bacteria</taxon>
        <taxon>Pseudomonadati</taxon>
        <taxon>Pseudomonadota</taxon>
        <taxon>Gammaproteobacteria</taxon>
        <taxon>Lysobacterales</taxon>
        <taxon>Rhodanobacteraceae</taxon>
        <taxon>Dyella</taxon>
    </lineage>
</organism>
<dbReference type="Gene3D" id="3.90.1150.10">
    <property type="entry name" value="Aspartate Aminotransferase, domain 1"/>
    <property type="match status" value="1"/>
</dbReference>
<gene>
    <name evidence="6" type="ORF">GCM10010981_33370</name>
</gene>
<dbReference type="GO" id="GO:0008483">
    <property type="term" value="F:transaminase activity"/>
    <property type="evidence" value="ECO:0007669"/>
    <property type="project" value="UniProtKB-KW"/>
</dbReference>
<dbReference type="Gene3D" id="3.40.640.10">
    <property type="entry name" value="Type I PLP-dependent aspartate aminotransferase-like (Major domain)"/>
    <property type="match status" value="1"/>
</dbReference>
<dbReference type="InterPro" id="IPR004839">
    <property type="entry name" value="Aminotransferase_I/II_large"/>
</dbReference>
<evidence type="ECO:0000256" key="4">
    <source>
        <dbReference type="ARBA" id="ARBA00022898"/>
    </source>
</evidence>
<dbReference type="Pfam" id="PF00155">
    <property type="entry name" value="Aminotran_1_2"/>
    <property type="match status" value="1"/>
</dbReference>
<keyword evidence="2 6" id="KW-0032">Aminotransferase</keyword>
<evidence type="ECO:0000256" key="2">
    <source>
        <dbReference type="ARBA" id="ARBA00022576"/>
    </source>
</evidence>
<evidence type="ECO:0000256" key="1">
    <source>
        <dbReference type="ARBA" id="ARBA00001933"/>
    </source>
</evidence>
<dbReference type="RefSeq" id="WP_188795893.1">
    <property type="nucleotide sequence ID" value="NZ_BMJA01000003.1"/>
</dbReference>
<dbReference type="CDD" id="cd00609">
    <property type="entry name" value="AAT_like"/>
    <property type="match status" value="1"/>
</dbReference>
<dbReference type="InterPro" id="IPR050859">
    <property type="entry name" value="Class-I_PLP-dep_aminotransf"/>
</dbReference>
<comment type="cofactor">
    <cofactor evidence="1">
        <name>pyridoxal 5'-phosphate</name>
        <dbReference type="ChEBI" id="CHEBI:597326"/>
    </cofactor>
</comment>
<dbReference type="EMBL" id="BMJA01000003">
    <property type="protein sequence ID" value="GGA41684.1"/>
    <property type="molecule type" value="Genomic_DNA"/>
</dbReference>
<dbReference type="InterPro" id="IPR015424">
    <property type="entry name" value="PyrdxlP-dep_Trfase"/>
</dbReference>
<keyword evidence="3" id="KW-0808">Transferase</keyword>
<dbReference type="PANTHER" id="PTHR42790">
    <property type="entry name" value="AMINOTRANSFERASE"/>
    <property type="match status" value="1"/>
</dbReference>
<keyword evidence="7" id="KW-1185">Reference proteome</keyword>
<keyword evidence="4" id="KW-0663">Pyridoxal phosphate</keyword>
<comment type="caution">
    <text evidence="6">The sequence shown here is derived from an EMBL/GenBank/DDBJ whole genome shotgun (WGS) entry which is preliminary data.</text>
</comment>
<protein>
    <submittedName>
        <fullName evidence="6">Aminotransferase</fullName>
    </submittedName>
</protein>
<evidence type="ECO:0000256" key="3">
    <source>
        <dbReference type="ARBA" id="ARBA00022679"/>
    </source>
</evidence>
<dbReference type="InterPro" id="IPR015421">
    <property type="entry name" value="PyrdxlP-dep_Trfase_major"/>
</dbReference>
<dbReference type="PANTHER" id="PTHR42790:SF19">
    <property type="entry name" value="KYNURENINE_ALPHA-AMINOADIPATE AMINOTRANSFERASE, MITOCHONDRIAL"/>
    <property type="match status" value="1"/>
</dbReference>
<dbReference type="Proteomes" id="UP000620046">
    <property type="component" value="Unassembled WGS sequence"/>
</dbReference>
<name>A0ABQ1GDH8_9GAMM</name>
<evidence type="ECO:0000313" key="7">
    <source>
        <dbReference type="Proteomes" id="UP000620046"/>
    </source>
</evidence>
<accession>A0ABQ1GDH8</accession>
<reference evidence="7" key="1">
    <citation type="journal article" date="2019" name="Int. J. Syst. Evol. Microbiol.">
        <title>The Global Catalogue of Microorganisms (GCM) 10K type strain sequencing project: providing services to taxonomists for standard genome sequencing and annotation.</title>
        <authorList>
            <consortium name="The Broad Institute Genomics Platform"/>
            <consortium name="The Broad Institute Genome Sequencing Center for Infectious Disease"/>
            <person name="Wu L."/>
            <person name="Ma J."/>
        </authorList>
    </citation>
    <scope>NUCLEOTIDE SEQUENCE [LARGE SCALE GENOMIC DNA]</scope>
    <source>
        <strain evidence="7">CGMCC 1.15439</strain>
    </source>
</reference>
<proteinExistence type="predicted"/>
<sequence>MRTDAHFIDVPEKPRVNTQAGTSRLAVMNFLNEVAGDFPHAISLASGRPAEDFFDLDRWLEAIPLYQRELSTRWGVTRADAGRRLAQYGRTNGLINELVAAQLKQDEGVQTRGEHIVIGAGCQEALALCLLSLCREKNDVVLARDPTYIGMTGVADLHGIEIVPLYAHDDGLADELRTVTERLGREGKRARALYLIPEFDNPTGAVLSLRVRKELLDVCADQRMLVLEDNPYGLFRYEGERVPTMYALDHTGSVVYLFTYSKTLCPAVRIGGAVVPDTLFGDAIAARALVAELGERKSFLTVNTSQLNQALIGGILLSENGTLNRLVSPQRDHYRKNRDLMLSALSDEFAGNDEGIRWNRPEGGFFLTMDLPFRFGQEEVLQCARERHVIPMPLSFFSLSGICQNSIRLAFSNVASTHIAEGVARLGQFIRQCEEACHAAV</sequence>
<dbReference type="SUPFAM" id="SSF53383">
    <property type="entry name" value="PLP-dependent transferases"/>
    <property type="match status" value="1"/>
</dbReference>
<evidence type="ECO:0000259" key="5">
    <source>
        <dbReference type="Pfam" id="PF00155"/>
    </source>
</evidence>